<gene>
    <name evidence="2" type="ORF">ACFFGY_01395</name>
</gene>
<dbReference type="Proteomes" id="UP001589865">
    <property type="component" value="Unassembled WGS sequence"/>
</dbReference>
<dbReference type="Pfam" id="PF00753">
    <property type="entry name" value="Lactamase_B"/>
    <property type="match status" value="1"/>
</dbReference>
<dbReference type="InterPro" id="IPR001279">
    <property type="entry name" value="Metallo-B-lactamas"/>
</dbReference>
<comment type="caution">
    <text evidence="2">The sequence shown here is derived from an EMBL/GenBank/DDBJ whole genome shotgun (WGS) entry which is preliminary data.</text>
</comment>
<accession>A0ABV6JME3</accession>
<organism evidence="2 3">
    <name type="scientific">Roseomonas elaeocarpi</name>
    <dbReference type="NCBI Taxonomy" id="907779"/>
    <lineage>
        <taxon>Bacteria</taxon>
        <taxon>Pseudomonadati</taxon>
        <taxon>Pseudomonadota</taxon>
        <taxon>Alphaproteobacteria</taxon>
        <taxon>Acetobacterales</taxon>
        <taxon>Roseomonadaceae</taxon>
        <taxon>Roseomonas</taxon>
    </lineage>
</organism>
<dbReference type="SMART" id="SM00849">
    <property type="entry name" value="Lactamase_B"/>
    <property type="match status" value="1"/>
</dbReference>
<evidence type="ECO:0000313" key="3">
    <source>
        <dbReference type="Proteomes" id="UP001589865"/>
    </source>
</evidence>
<dbReference type="SUPFAM" id="SSF56281">
    <property type="entry name" value="Metallo-hydrolase/oxidoreductase"/>
    <property type="match status" value="1"/>
</dbReference>
<dbReference type="Gene3D" id="3.60.15.10">
    <property type="entry name" value="Ribonuclease Z/Hydroxyacylglutathione hydrolase-like"/>
    <property type="match status" value="2"/>
</dbReference>
<feature type="domain" description="Metallo-beta-lactamase" evidence="1">
    <location>
        <begin position="20"/>
        <end position="192"/>
    </location>
</feature>
<dbReference type="RefSeq" id="WP_377042571.1">
    <property type="nucleotide sequence ID" value="NZ_JBHLUN010000001.1"/>
</dbReference>
<dbReference type="Gene3D" id="3.40.50.10890">
    <property type="match status" value="1"/>
</dbReference>
<sequence length="365" mass="37794">MPDETHTAILTAVSGLGGKQPAAFLLEAGGVRILFDLGEGPEPGGRPDITGVGPVDAIVLSHAHGDHAGALDLRPRLGNPPVYATAATWAQIRGDAVPEGDRHLLPLRGEAELLGLPLRTGRDGHAPGGVWIHVGLGEGVLYTGDWTPESIVFPYDSPPAAALVVTDASYGDRDTGLDEQAGIIAQEVAAGAVLPVPAAGRGPELALRLARLGFRPKLCPVLLAEVEMLAADTTGLIDAPAREALGTLRREGLGEGAMAPTDVVIATTANAASGTAAALLAREAEGFRFVFTGHVPRGTPAARLLEAGAARWLGWNVHPRRRDTLALARDTGARAIVPAFVKPESCTALGEALGGVLRWDRRTAI</sequence>
<proteinExistence type="predicted"/>
<protein>
    <submittedName>
        <fullName evidence="2">MBL fold metallo-hydrolase</fullName>
    </submittedName>
</protein>
<evidence type="ECO:0000259" key="1">
    <source>
        <dbReference type="SMART" id="SM00849"/>
    </source>
</evidence>
<dbReference type="InterPro" id="IPR036866">
    <property type="entry name" value="RibonucZ/Hydroxyglut_hydro"/>
</dbReference>
<reference evidence="2 3" key="1">
    <citation type="submission" date="2024-09" db="EMBL/GenBank/DDBJ databases">
        <authorList>
            <person name="Sun Q."/>
            <person name="Mori K."/>
        </authorList>
    </citation>
    <scope>NUCLEOTIDE SEQUENCE [LARGE SCALE GENOMIC DNA]</scope>
    <source>
        <strain evidence="2 3">TBRC 5777</strain>
    </source>
</reference>
<dbReference type="EMBL" id="JBHLUN010000001">
    <property type="protein sequence ID" value="MFC0406883.1"/>
    <property type="molecule type" value="Genomic_DNA"/>
</dbReference>
<evidence type="ECO:0000313" key="2">
    <source>
        <dbReference type="EMBL" id="MFC0406883.1"/>
    </source>
</evidence>
<name>A0ABV6JME3_9PROT</name>
<keyword evidence="3" id="KW-1185">Reference proteome</keyword>